<dbReference type="Gene3D" id="2.115.10.20">
    <property type="entry name" value="Glycosyl hydrolase domain, family 43"/>
    <property type="match status" value="1"/>
</dbReference>
<dbReference type="GO" id="GO:0016757">
    <property type="term" value="F:glycosyltransferase activity"/>
    <property type="evidence" value="ECO:0007669"/>
    <property type="project" value="UniProtKB-KW"/>
</dbReference>
<evidence type="ECO:0008006" key="5">
    <source>
        <dbReference type="Google" id="ProtNLM"/>
    </source>
</evidence>
<dbReference type="InterPro" id="IPR007184">
    <property type="entry name" value="Mannoside_phosphorylase"/>
</dbReference>
<dbReference type="PANTHER" id="PTHR34106:SF5">
    <property type="entry name" value="GLYCOSIDASE"/>
    <property type="match status" value="1"/>
</dbReference>
<dbReference type="SUPFAM" id="SSF75005">
    <property type="entry name" value="Arabinanase/levansucrase/invertase"/>
    <property type="match status" value="1"/>
</dbReference>
<dbReference type="Pfam" id="PF04041">
    <property type="entry name" value="Glyco_hydro_130"/>
    <property type="match status" value="1"/>
</dbReference>
<organism evidence="3 4">
    <name type="scientific">Ignicoccus islandicus DSM 13165</name>
    <dbReference type="NCBI Taxonomy" id="940295"/>
    <lineage>
        <taxon>Archaea</taxon>
        <taxon>Thermoproteota</taxon>
        <taxon>Thermoprotei</taxon>
        <taxon>Desulfurococcales</taxon>
        <taxon>Desulfurococcaceae</taxon>
        <taxon>Ignicoccus</taxon>
    </lineage>
</organism>
<dbReference type="Proteomes" id="UP000060778">
    <property type="component" value="Chromosome"/>
</dbReference>
<evidence type="ECO:0000256" key="2">
    <source>
        <dbReference type="ARBA" id="ARBA00022679"/>
    </source>
</evidence>
<keyword evidence="4" id="KW-1185">Reference proteome</keyword>
<name>A0A0U2WN95_9CREN</name>
<dbReference type="RefSeq" id="WP_075049680.1">
    <property type="nucleotide sequence ID" value="NZ_CP006867.1"/>
</dbReference>
<dbReference type="InterPro" id="IPR023296">
    <property type="entry name" value="Glyco_hydro_beta-prop_sf"/>
</dbReference>
<reference evidence="3 4" key="1">
    <citation type="submission" date="2013-11" db="EMBL/GenBank/DDBJ databases">
        <title>Comparative genomics of Ignicoccus.</title>
        <authorList>
            <person name="Podar M."/>
        </authorList>
    </citation>
    <scope>NUCLEOTIDE SEQUENCE [LARGE SCALE GENOMIC DNA]</scope>
    <source>
        <strain evidence="3 4">DSM 13165</strain>
    </source>
</reference>
<evidence type="ECO:0000256" key="1">
    <source>
        <dbReference type="ARBA" id="ARBA00022676"/>
    </source>
</evidence>
<accession>A0A0U2WN95</accession>
<dbReference type="AlphaFoldDB" id="A0A0U2WN95"/>
<dbReference type="STRING" id="940295.EYM_03505"/>
<protein>
    <recommendedName>
        <fullName evidence="5">Glycosidase</fullName>
    </recommendedName>
</protein>
<gene>
    <name evidence="3" type="ORF">EYM_03505</name>
</gene>
<evidence type="ECO:0000313" key="3">
    <source>
        <dbReference type="EMBL" id="ALU12417.1"/>
    </source>
</evidence>
<keyword evidence="2" id="KW-0808">Transferase</keyword>
<dbReference type="OrthoDB" id="6245at2157"/>
<keyword evidence="1" id="KW-0328">Glycosyltransferase</keyword>
<sequence length="349" mass="39750">MGLETVEETLVRKILNSYKSLRGIRKKKKVPNVFERIGYVTASQISVTNYPRRPLTAFNPSLISKNNEVHLFIRLIFDYYDYVSSIGYSKIKINEVEALPQLNLNTKLVLYPSTPNEIKRGTEDPRAHEYFNDFLIFYTAVGLRDGSLWPKQGYAIIDSTSLEVTKKGVLYLSDGVSDYQLPSWKNTIALKYSSKTVNILTRPLVAGHEVIWRGVLETDEEAWRLNYKNMDVFMVNESWEVKVGVSTPPVRIGSDEYLIGWHGIDQNLIYSNGIAVVNSQGELLGISDYLLWPSTIEELYGDRPMVIYGSGLLKRGNEIFWIGGVADYAIGIYKADLDIILENVRWLRG</sequence>
<dbReference type="GeneID" id="30680094"/>
<proteinExistence type="predicted"/>
<dbReference type="EMBL" id="CP006867">
    <property type="protein sequence ID" value="ALU12417.1"/>
    <property type="molecule type" value="Genomic_DNA"/>
</dbReference>
<dbReference type="PANTHER" id="PTHR34106">
    <property type="entry name" value="GLYCOSIDASE"/>
    <property type="match status" value="1"/>
</dbReference>
<dbReference type="KEGG" id="iis:EYM_03505"/>
<evidence type="ECO:0000313" key="4">
    <source>
        <dbReference type="Proteomes" id="UP000060778"/>
    </source>
</evidence>